<keyword evidence="6" id="KW-0862">Zinc</keyword>
<accession>A0A4Z0B7Y8</accession>
<evidence type="ECO:0000313" key="13">
    <source>
        <dbReference type="Proteomes" id="UP000297734"/>
    </source>
</evidence>
<feature type="domain" description="Opacity-associated protein A LysM-like" evidence="10">
    <location>
        <begin position="85"/>
        <end position="167"/>
    </location>
</feature>
<dbReference type="Pfam" id="PF04225">
    <property type="entry name" value="LysM_OapA"/>
    <property type="match status" value="1"/>
</dbReference>
<organism evidence="12 13">
    <name type="scientific">Pseudomonas nabeulensis</name>
    <dbReference type="NCBI Taxonomy" id="2293833"/>
    <lineage>
        <taxon>Bacteria</taxon>
        <taxon>Pseudomonadati</taxon>
        <taxon>Pseudomonadota</taxon>
        <taxon>Gammaproteobacteria</taxon>
        <taxon>Pseudomonadales</taxon>
        <taxon>Pseudomonadaceae</taxon>
        <taxon>Pseudomonas</taxon>
    </lineage>
</organism>
<evidence type="ECO:0000256" key="6">
    <source>
        <dbReference type="ARBA" id="ARBA00022833"/>
    </source>
</evidence>
<name>A0A4Z0B7Y8_9PSED</name>
<dbReference type="SUPFAM" id="SSF51261">
    <property type="entry name" value="Duplicated hybrid motif"/>
    <property type="match status" value="1"/>
</dbReference>
<evidence type="ECO:0000259" key="11">
    <source>
        <dbReference type="Pfam" id="PF19425"/>
    </source>
</evidence>
<dbReference type="Pfam" id="PF19425">
    <property type="entry name" value="Csd3_N2"/>
    <property type="match status" value="1"/>
</dbReference>
<dbReference type="Gene3D" id="3.10.450.350">
    <property type="match status" value="2"/>
</dbReference>
<dbReference type="Pfam" id="PF01551">
    <property type="entry name" value="Peptidase_M23"/>
    <property type="match status" value="1"/>
</dbReference>
<evidence type="ECO:0000256" key="8">
    <source>
        <dbReference type="SAM" id="Phobius"/>
    </source>
</evidence>
<gene>
    <name evidence="12" type="ORF">DYL61_04270</name>
</gene>
<keyword evidence="4" id="KW-0479">Metal-binding</keyword>
<dbReference type="InterPro" id="IPR011055">
    <property type="entry name" value="Dup_hybrid_motif"/>
</dbReference>
<dbReference type="InterPro" id="IPR045834">
    <property type="entry name" value="Csd3_N2"/>
</dbReference>
<keyword evidence="8" id="KW-1133">Transmembrane helix</keyword>
<proteinExistence type="predicted"/>
<dbReference type="GO" id="GO:0042834">
    <property type="term" value="F:peptidoglycan binding"/>
    <property type="evidence" value="ECO:0007669"/>
    <property type="project" value="InterPro"/>
</dbReference>
<dbReference type="PANTHER" id="PTHR21666:SF292">
    <property type="entry name" value="MUREIN DD-ENDOPEPTIDASE MEPM"/>
    <property type="match status" value="1"/>
</dbReference>
<dbReference type="InterPro" id="IPR007340">
    <property type="entry name" value="LysM_Opacity-associatedA"/>
</dbReference>
<dbReference type="GO" id="GO:0030313">
    <property type="term" value="C:cell envelope"/>
    <property type="evidence" value="ECO:0007669"/>
    <property type="project" value="UniProtKB-SubCell"/>
</dbReference>
<dbReference type="GO" id="GO:0006508">
    <property type="term" value="P:proteolysis"/>
    <property type="evidence" value="ECO:0007669"/>
    <property type="project" value="UniProtKB-KW"/>
</dbReference>
<keyword evidence="8" id="KW-0472">Membrane</keyword>
<keyword evidence="8" id="KW-0812">Transmembrane</keyword>
<keyword evidence="7" id="KW-0482">Metalloprotease</keyword>
<dbReference type="AlphaFoldDB" id="A0A4Z0B7Y8"/>
<dbReference type="GO" id="GO:0004222">
    <property type="term" value="F:metalloendopeptidase activity"/>
    <property type="evidence" value="ECO:0007669"/>
    <property type="project" value="TreeGrafter"/>
</dbReference>
<dbReference type="GO" id="GO:0046872">
    <property type="term" value="F:metal ion binding"/>
    <property type="evidence" value="ECO:0007669"/>
    <property type="project" value="UniProtKB-KW"/>
</dbReference>
<feature type="domain" description="Csd3-like second N-terminal" evidence="11">
    <location>
        <begin position="175"/>
        <end position="295"/>
    </location>
</feature>
<dbReference type="InterPro" id="IPR050570">
    <property type="entry name" value="Cell_wall_metabolism_enzyme"/>
</dbReference>
<dbReference type="OrthoDB" id="6174294at2"/>
<reference evidence="12 13" key="1">
    <citation type="journal article" date="2019" name="Syst. Appl. Microbiol.">
        <title>New species of pathogenic Pseudomonas isolated from citrus in Tunisia: Proposal of Pseudomonas kairouanensis sp. nov. and Pseudomonas nabeulensis sp. nov.</title>
        <authorList>
            <person name="Oueslati M."/>
            <person name="Mulet M."/>
            <person name="Gomila M."/>
            <person name="Berge O."/>
            <person name="Hajlaoui M.R."/>
            <person name="Lalucat J."/>
            <person name="Sadfi-Zouaoui N."/>
            <person name="Garcia-Valdes E."/>
        </authorList>
    </citation>
    <scope>NUCLEOTIDE SEQUENCE [LARGE SCALE GENOMIC DNA]</scope>
    <source>
        <strain evidence="12 13">E10B</strain>
    </source>
</reference>
<evidence type="ECO:0000256" key="7">
    <source>
        <dbReference type="ARBA" id="ARBA00023049"/>
    </source>
</evidence>
<evidence type="ECO:0000256" key="5">
    <source>
        <dbReference type="ARBA" id="ARBA00022801"/>
    </source>
</evidence>
<sequence>MVFSRAERTPSNNDRTNALSPRAYQLRLALLVLASALCLYAYFWPHAPASKQTDSIQPPIKTISSLASIDPLPSSADAPQDAAATTHIIQPGDTLSGIFSQRNIDAATMNAVLAADEELLALDVLRPGNTLHFEQAPNSIELLALSLVVHPGRTIHYRRATDGFFEFEEEIKPSYWHEDVFSAQIRGSFYTSASQTGLSDGEILQAQRILEDRVNFHRDIQVDDRFEIVLSREMVDAGSTGQTRIEAIRLQGAKLAQSAFLHVDGNYYNDNGESLSRAFLRHPMQGNYRVSSPFNLRRLHPVTKRIAPHHGVDFAMPTGTPILSTGDGVVSRIGNHPYAGQYIEVEHPGQFKTRYLHLSQVQVKQGQQVSRGDRIALSGNTGRSTGPHLHFELHVNNRPVDPLKADIPTATRIPAKEMALFRNRVATLVAVMDNRLHLASRMKPNAQNTDG</sequence>
<dbReference type="CDD" id="cd12797">
    <property type="entry name" value="M23_peptidase"/>
    <property type="match status" value="1"/>
</dbReference>
<feature type="domain" description="M23ase beta-sheet core" evidence="9">
    <location>
        <begin position="308"/>
        <end position="402"/>
    </location>
</feature>
<evidence type="ECO:0000259" key="10">
    <source>
        <dbReference type="Pfam" id="PF04225"/>
    </source>
</evidence>
<comment type="cofactor">
    <cofactor evidence="1">
        <name>Zn(2+)</name>
        <dbReference type="ChEBI" id="CHEBI:29105"/>
    </cofactor>
</comment>
<evidence type="ECO:0000256" key="1">
    <source>
        <dbReference type="ARBA" id="ARBA00001947"/>
    </source>
</evidence>
<evidence type="ECO:0000259" key="9">
    <source>
        <dbReference type="Pfam" id="PF01551"/>
    </source>
</evidence>
<protein>
    <submittedName>
        <fullName evidence="12">Peptidase M23</fullName>
    </submittedName>
</protein>
<comment type="subcellular location">
    <subcellularLocation>
        <location evidence="2">Cell envelope</location>
    </subcellularLocation>
</comment>
<keyword evidence="5" id="KW-0378">Hydrolase</keyword>
<evidence type="ECO:0000256" key="4">
    <source>
        <dbReference type="ARBA" id="ARBA00022723"/>
    </source>
</evidence>
<dbReference type="RefSeq" id="WP_135307328.1">
    <property type="nucleotide sequence ID" value="NZ_QUZT01000005.1"/>
</dbReference>
<dbReference type="Proteomes" id="UP000297734">
    <property type="component" value="Unassembled WGS sequence"/>
</dbReference>
<dbReference type="FunFam" id="2.70.70.10:FF:000002">
    <property type="entry name" value="Murein DD-endopeptidase MepM"/>
    <property type="match status" value="1"/>
</dbReference>
<evidence type="ECO:0000313" key="12">
    <source>
        <dbReference type="EMBL" id="TFY95175.1"/>
    </source>
</evidence>
<feature type="transmembrane region" description="Helical" evidence="8">
    <location>
        <begin position="24"/>
        <end position="44"/>
    </location>
</feature>
<dbReference type="InterPro" id="IPR016047">
    <property type="entry name" value="M23ase_b-sheet_dom"/>
</dbReference>
<dbReference type="PANTHER" id="PTHR21666">
    <property type="entry name" value="PEPTIDASE-RELATED"/>
    <property type="match status" value="1"/>
</dbReference>
<comment type="caution">
    <text evidence="12">The sequence shown here is derived from an EMBL/GenBank/DDBJ whole genome shotgun (WGS) entry which is preliminary data.</text>
</comment>
<dbReference type="EMBL" id="QUZT01000005">
    <property type="protein sequence ID" value="TFY95175.1"/>
    <property type="molecule type" value="Genomic_DNA"/>
</dbReference>
<dbReference type="Gene3D" id="2.70.70.10">
    <property type="entry name" value="Glucose Permease (Domain IIA)"/>
    <property type="match status" value="1"/>
</dbReference>
<evidence type="ECO:0000256" key="3">
    <source>
        <dbReference type="ARBA" id="ARBA00022670"/>
    </source>
</evidence>
<evidence type="ECO:0000256" key="2">
    <source>
        <dbReference type="ARBA" id="ARBA00004196"/>
    </source>
</evidence>
<keyword evidence="13" id="KW-1185">Reference proteome</keyword>
<keyword evidence="3" id="KW-0645">Protease</keyword>